<name>A0ABU2JRP5_9ACTN</name>
<accession>A0ABU2JRP5</accession>
<organism evidence="2 3">
    <name type="scientific">Streptomyces chisholmiae</name>
    <dbReference type="NCBI Taxonomy" id="3075540"/>
    <lineage>
        <taxon>Bacteria</taxon>
        <taxon>Bacillati</taxon>
        <taxon>Actinomycetota</taxon>
        <taxon>Actinomycetes</taxon>
        <taxon>Kitasatosporales</taxon>
        <taxon>Streptomycetaceae</taxon>
        <taxon>Streptomyces</taxon>
    </lineage>
</organism>
<keyword evidence="1" id="KW-0732">Signal</keyword>
<comment type="caution">
    <text evidence="2">The sequence shown here is derived from an EMBL/GenBank/DDBJ whole genome shotgun (WGS) entry which is preliminary data.</text>
</comment>
<dbReference type="EMBL" id="JAVREO010000008">
    <property type="protein sequence ID" value="MDT0267663.1"/>
    <property type="molecule type" value="Genomic_DNA"/>
</dbReference>
<keyword evidence="3" id="KW-1185">Reference proteome</keyword>
<feature type="signal peptide" evidence="1">
    <location>
        <begin position="1"/>
        <end position="25"/>
    </location>
</feature>
<proteinExistence type="predicted"/>
<evidence type="ECO:0000256" key="1">
    <source>
        <dbReference type="SAM" id="SignalP"/>
    </source>
</evidence>
<sequence length="77" mass="8143">MLTKTAVALAGAMAFAGLGTTAASATPGDGIAEATYRVGTLELCIQYGDIVTGPGKQWWTYACWRDASGEYYIDLME</sequence>
<reference evidence="3" key="1">
    <citation type="submission" date="2023-07" db="EMBL/GenBank/DDBJ databases">
        <title>30 novel species of actinomycetes from the DSMZ collection.</title>
        <authorList>
            <person name="Nouioui I."/>
        </authorList>
    </citation>
    <scope>NUCLEOTIDE SEQUENCE [LARGE SCALE GENOMIC DNA]</scope>
    <source>
        <strain evidence="3">DSM 44915</strain>
    </source>
</reference>
<evidence type="ECO:0000313" key="3">
    <source>
        <dbReference type="Proteomes" id="UP001183410"/>
    </source>
</evidence>
<protein>
    <submittedName>
        <fullName evidence="2">Uncharacterized protein</fullName>
    </submittedName>
</protein>
<evidence type="ECO:0000313" key="2">
    <source>
        <dbReference type="EMBL" id="MDT0267663.1"/>
    </source>
</evidence>
<dbReference type="Proteomes" id="UP001183410">
    <property type="component" value="Unassembled WGS sequence"/>
</dbReference>
<feature type="chain" id="PRO_5046707308" evidence="1">
    <location>
        <begin position="26"/>
        <end position="77"/>
    </location>
</feature>
<gene>
    <name evidence="2" type="ORF">RM844_15355</name>
</gene>